<accession>A0A9X9Q5F8</accession>
<protein>
    <submittedName>
        <fullName evidence="2">Uncharacterized protein</fullName>
    </submittedName>
</protein>
<evidence type="ECO:0000313" key="2">
    <source>
        <dbReference type="EMBL" id="VCX30534.1"/>
    </source>
</evidence>
<sequence length="52" mass="5519">AEAEVDSSRRPVPALQRSVSEESASSLVSVGVEARISEQLCAFCYCGEKSSL</sequence>
<dbReference type="Proteomes" id="UP000269945">
    <property type="component" value="Unassembled WGS sequence"/>
</dbReference>
<reference evidence="2 3" key="1">
    <citation type="submission" date="2018-10" db="EMBL/GenBank/DDBJ databases">
        <authorList>
            <person name="Ekblom R."/>
            <person name="Jareborg N."/>
        </authorList>
    </citation>
    <scope>NUCLEOTIDE SEQUENCE [LARGE SCALE GENOMIC DNA]</scope>
    <source>
        <tissue evidence="2">Muscle</tissue>
    </source>
</reference>
<gene>
    <name evidence="2" type="ORF">BN2614_LOCUS1</name>
</gene>
<feature type="region of interest" description="Disordered" evidence="1">
    <location>
        <begin position="1"/>
        <end position="22"/>
    </location>
</feature>
<comment type="caution">
    <text evidence="2">The sequence shown here is derived from an EMBL/GenBank/DDBJ whole genome shotgun (WGS) entry which is preliminary data.</text>
</comment>
<feature type="non-terminal residue" evidence="2">
    <location>
        <position position="52"/>
    </location>
</feature>
<feature type="non-terminal residue" evidence="2">
    <location>
        <position position="1"/>
    </location>
</feature>
<evidence type="ECO:0000313" key="3">
    <source>
        <dbReference type="Proteomes" id="UP000269945"/>
    </source>
</evidence>
<evidence type="ECO:0000256" key="1">
    <source>
        <dbReference type="SAM" id="MobiDB-lite"/>
    </source>
</evidence>
<name>A0A9X9Q5F8_GULGU</name>
<keyword evidence="3" id="KW-1185">Reference proteome</keyword>
<dbReference type="EMBL" id="CYRY02038377">
    <property type="protein sequence ID" value="VCX30534.1"/>
    <property type="molecule type" value="Genomic_DNA"/>
</dbReference>
<proteinExistence type="predicted"/>
<organism evidence="2 3">
    <name type="scientific">Gulo gulo</name>
    <name type="common">Wolverine</name>
    <name type="synonym">Gluton</name>
    <dbReference type="NCBI Taxonomy" id="48420"/>
    <lineage>
        <taxon>Eukaryota</taxon>
        <taxon>Metazoa</taxon>
        <taxon>Chordata</taxon>
        <taxon>Craniata</taxon>
        <taxon>Vertebrata</taxon>
        <taxon>Euteleostomi</taxon>
        <taxon>Mammalia</taxon>
        <taxon>Eutheria</taxon>
        <taxon>Laurasiatheria</taxon>
        <taxon>Carnivora</taxon>
        <taxon>Caniformia</taxon>
        <taxon>Musteloidea</taxon>
        <taxon>Mustelidae</taxon>
        <taxon>Guloninae</taxon>
        <taxon>Gulo</taxon>
    </lineage>
</organism>
<dbReference type="AlphaFoldDB" id="A0A9X9Q5F8"/>